<dbReference type="RefSeq" id="WP_162445776.1">
    <property type="nucleotide sequence ID" value="NZ_CP048222.1"/>
</dbReference>
<evidence type="ECO:0000313" key="2">
    <source>
        <dbReference type="EMBL" id="QHT69792.1"/>
    </source>
</evidence>
<feature type="signal peptide" evidence="1">
    <location>
        <begin position="1"/>
        <end position="19"/>
    </location>
</feature>
<sequence length="342" mass="36945">MKRICLLSFLVILTSLAYAKVLTVSNRAGTPAQYATITAAMTAAAAGDTIYIHGSETEYGNFDVDKKLVFIGPGHNPQKQVALKATLGTITLGKTAGATGSSFIGLIIYHINSASSFTINDITIKRCYITYIYSYGNNTTEPTNWVIENNIIVSNLQITNNANNTTPNQFQINNNIFTGIVYYAHTCFFNNNVFIATVSSNTDAFYVVKNCTFQNNIFYGVSPEGASNSTFNNNLTYSTTANPIPYGTNFGTANKVNADPVFTNFPAAGDNTFKYEYDFHLQASSPGKNAGTDGKDIGLYGGIGFSESGEPAVPQIREFVIKNSVIAPNSKLNISIKAEAKN</sequence>
<dbReference type="AlphaFoldDB" id="A0A6C0GQE9"/>
<evidence type="ECO:0008006" key="4">
    <source>
        <dbReference type="Google" id="ProtNLM"/>
    </source>
</evidence>
<protein>
    <recommendedName>
        <fullName evidence="4">Right handed beta helix domain-containing protein</fullName>
    </recommendedName>
</protein>
<keyword evidence="1" id="KW-0732">Signal</keyword>
<proteinExistence type="predicted"/>
<dbReference type="Gene3D" id="2.160.20.10">
    <property type="entry name" value="Single-stranded right-handed beta-helix, Pectin lyase-like"/>
    <property type="match status" value="1"/>
</dbReference>
<dbReference type="InterPro" id="IPR011050">
    <property type="entry name" value="Pectin_lyase_fold/virulence"/>
</dbReference>
<evidence type="ECO:0000256" key="1">
    <source>
        <dbReference type="SAM" id="SignalP"/>
    </source>
</evidence>
<dbReference type="InterPro" id="IPR012334">
    <property type="entry name" value="Pectin_lyas_fold"/>
</dbReference>
<organism evidence="2 3">
    <name type="scientific">Rhodocytophaga rosea</name>
    <dbReference type="NCBI Taxonomy" id="2704465"/>
    <lineage>
        <taxon>Bacteria</taxon>
        <taxon>Pseudomonadati</taxon>
        <taxon>Bacteroidota</taxon>
        <taxon>Cytophagia</taxon>
        <taxon>Cytophagales</taxon>
        <taxon>Rhodocytophagaceae</taxon>
        <taxon>Rhodocytophaga</taxon>
    </lineage>
</organism>
<keyword evidence="3" id="KW-1185">Reference proteome</keyword>
<accession>A0A6C0GQE9</accession>
<dbReference type="Proteomes" id="UP000480178">
    <property type="component" value="Chromosome"/>
</dbReference>
<dbReference type="SUPFAM" id="SSF51126">
    <property type="entry name" value="Pectin lyase-like"/>
    <property type="match status" value="1"/>
</dbReference>
<dbReference type="EMBL" id="CP048222">
    <property type="protein sequence ID" value="QHT69792.1"/>
    <property type="molecule type" value="Genomic_DNA"/>
</dbReference>
<feature type="chain" id="PRO_5025373039" description="Right handed beta helix domain-containing protein" evidence="1">
    <location>
        <begin position="20"/>
        <end position="342"/>
    </location>
</feature>
<name>A0A6C0GQE9_9BACT</name>
<dbReference type="KEGG" id="rhoz:GXP67_25675"/>
<reference evidence="2 3" key="1">
    <citation type="submission" date="2020-01" db="EMBL/GenBank/DDBJ databases">
        <authorList>
            <person name="Kim M.K."/>
        </authorList>
    </citation>
    <scope>NUCLEOTIDE SEQUENCE [LARGE SCALE GENOMIC DNA]</scope>
    <source>
        <strain evidence="2 3">172606-1</strain>
    </source>
</reference>
<evidence type="ECO:0000313" key="3">
    <source>
        <dbReference type="Proteomes" id="UP000480178"/>
    </source>
</evidence>
<gene>
    <name evidence="2" type="ORF">GXP67_25675</name>
</gene>